<dbReference type="PANTHER" id="PTHR35007:SF2">
    <property type="entry name" value="PILUS ASSEMBLE PROTEIN"/>
    <property type="match status" value="1"/>
</dbReference>
<evidence type="ECO:0000256" key="5">
    <source>
        <dbReference type="ARBA" id="ARBA00023136"/>
    </source>
</evidence>
<feature type="transmembrane region" description="Helical" evidence="6">
    <location>
        <begin position="88"/>
        <end position="106"/>
    </location>
</feature>
<evidence type="ECO:0000313" key="8">
    <source>
        <dbReference type="EMBL" id="TWU06078.1"/>
    </source>
</evidence>
<accession>A0A5C6B2D4</accession>
<evidence type="ECO:0000256" key="1">
    <source>
        <dbReference type="ARBA" id="ARBA00004651"/>
    </source>
</evidence>
<keyword evidence="4 6" id="KW-1133">Transmembrane helix</keyword>
<gene>
    <name evidence="8" type="ORF">Pla52n_17980</name>
</gene>
<feature type="transmembrane region" description="Helical" evidence="6">
    <location>
        <begin position="261"/>
        <end position="283"/>
    </location>
</feature>
<name>A0A5C6B2D4_9BACT</name>
<sequence length="308" mass="33040">MSTLAPALIFASFAMVTYLIGRRLLVSKEVGGEAITLSPAVFFGDLTMPLSQVLPTTQPKRTQLSKDLLTAGDHRPVAVEDFLAKRNAGVLISLLAGSFILVAGIADGYELMLAIGTGLVCLLAYTLPRILLSGRASRRAMEIEKAIPDAMDMIAMSVQGGLPLATAIGQVSRRLGEIYPALAKELAIVCRQAESGAVEQAFDGFAKRIGIPEIVAWCAMMRQSQKLGGRLADSLRDYASRIRADRQNRAERSGNTASLKLLLPVVLFLAPPIAILLIGPAVIELRDFINREKGATQAAFEGVQDVRP</sequence>
<evidence type="ECO:0000256" key="2">
    <source>
        <dbReference type="ARBA" id="ARBA00022475"/>
    </source>
</evidence>
<comment type="subcellular location">
    <subcellularLocation>
        <location evidence="1">Cell membrane</location>
        <topology evidence="1">Multi-pass membrane protein</topology>
    </subcellularLocation>
</comment>
<reference evidence="8 9" key="1">
    <citation type="submission" date="2019-02" db="EMBL/GenBank/DDBJ databases">
        <title>Deep-cultivation of Planctomycetes and their phenomic and genomic characterization uncovers novel biology.</title>
        <authorList>
            <person name="Wiegand S."/>
            <person name="Jogler M."/>
            <person name="Boedeker C."/>
            <person name="Pinto D."/>
            <person name="Vollmers J."/>
            <person name="Rivas-Marin E."/>
            <person name="Kohn T."/>
            <person name="Peeters S.H."/>
            <person name="Heuer A."/>
            <person name="Rast P."/>
            <person name="Oberbeckmann S."/>
            <person name="Bunk B."/>
            <person name="Jeske O."/>
            <person name="Meyerdierks A."/>
            <person name="Storesund J.E."/>
            <person name="Kallscheuer N."/>
            <person name="Luecker S."/>
            <person name="Lage O.M."/>
            <person name="Pohl T."/>
            <person name="Merkel B.J."/>
            <person name="Hornburger P."/>
            <person name="Mueller R.-W."/>
            <person name="Bruemmer F."/>
            <person name="Labrenz M."/>
            <person name="Spormann A.M."/>
            <person name="Op Den Camp H."/>
            <person name="Overmann J."/>
            <person name="Amann R."/>
            <person name="Jetten M.S.M."/>
            <person name="Mascher T."/>
            <person name="Medema M.H."/>
            <person name="Devos D.P."/>
            <person name="Kaster A.-K."/>
            <person name="Ovreas L."/>
            <person name="Rohde M."/>
            <person name="Galperin M.Y."/>
            <person name="Jogler C."/>
        </authorList>
    </citation>
    <scope>NUCLEOTIDE SEQUENCE [LARGE SCALE GENOMIC DNA]</scope>
    <source>
        <strain evidence="8 9">Pla52n</strain>
    </source>
</reference>
<evidence type="ECO:0000256" key="3">
    <source>
        <dbReference type="ARBA" id="ARBA00022692"/>
    </source>
</evidence>
<dbReference type="PANTHER" id="PTHR35007">
    <property type="entry name" value="INTEGRAL MEMBRANE PROTEIN-RELATED"/>
    <property type="match status" value="1"/>
</dbReference>
<dbReference type="RefSeq" id="WP_146519220.1">
    <property type="nucleotide sequence ID" value="NZ_CP151726.1"/>
</dbReference>
<keyword evidence="5 6" id="KW-0472">Membrane</keyword>
<dbReference type="InterPro" id="IPR018076">
    <property type="entry name" value="T2SS_GspF_dom"/>
</dbReference>
<feature type="domain" description="Type II secretion system protein GspF" evidence="7">
    <location>
        <begin position="152"/>
        <end position="278"/>
    </location>
</feature>
<comment type="caution">
    <text evidence="8">The sequence shown here is derived from an EMBL/GenBank/DDBJ whole genome shotgun (WGS) entry which is preliminary data.</text>
</comment>
<dbReference type="GO" id="GO:0005886">
    <property type="term" value="C:plasma membrane"/>
    <property type="evidence" value="ECO:0007669"/>
    <property type="project" value="UniProtKB-SubCell"/>
</dbReference>
<dbReference type="Proteomes" id="UP000320176">
    <property type="component" value="Unassembled WGS sequence"/>
</dbReference>
<dbReference type="EMBL" id="SJPN01000002">
    <property type="protein sequence ID" value="TWU06078.1"/>
    <property type="molecule type" value="Genomic_DNA"/>
</dbReference>
<organism evidence="8 9">
    <name type="scientific">Stieleria varia</name>
    <dbReference type="NCBI Taxonomy" id="2528005"/>
    <lineage>
        <taxon>Bacteria</taxon>
        <taxon>Pseudomonadati</taxon>
        <taxon>Planctomycetota</taxon>
        <taxon>Planctomycetia</taxon>
        <taxon>Pirellulales</taxon>
        <taxon>Pirellulaceae</taxon>
        <taxon>Stieleria</taxon>
    </lineage>
</organism>
<feature type="transmembrane region" description="Helical" evidence="6">
    <location>
        <begin position="112"/>
        <end position="132"/>
    </location>
</feature>
<evidence type="ECO:0000313" key="9">
    <source>
        <dbReference type="Proteomes" id="UP000320176"/>
    </source>
</evidence>
<dbReference type="Pfam" id="PF00482">
    <property type="entry name" value="T2SSF"/>
    <property type="match status" value="1"/>
</dbReference>
<protein>
    <submittedName>
        <fullName evidence="8">Bacterial type II secretion system protein F domain protein</fullName>
    </submittedName>
</protein>
<keyword evidence="9" id="KW-1185">Reference proteome</keyword>
<proteinExistence type="predicted"/>
<dbReference type="AlphaFoldDB" id="A0A5C6B2D4"/>
<evidence type="ECO:0000256" key="4">
    <source>
        <dbReference type="ARBA" id="ARBA00022989"/>
    </source>
</evidence>
<evidence type="ECO:0000256" key="6">
    <source>
        <dbReference type="SAM" id="Phobius"/>
    </source>
</evidence>
<feature type="transmembrane region" description="Helical" evidence="6">
    <location>
        <begin position="6"/>
        <end position="25"/>
    </location>
</feature>
<evidence type="ECO:0000259" key="7">
    <source>
        <dbReference type="Pfam" id="PF00482"/>
    </source>
</evidence>
<dbReference type="OrthoDB" id="212987at2"/>
<keyword evidence="2" id="KW-1003">Cell membrane</keyword>
<keyword evidence="3 6" id="KW-0812">Transmembrane</keyword>